<dbReference type="GO" id="GO:0016020">
    <property type="term" value="C:membrane"/>
    <property type="evidence" value="ECO:0007669"/>
    <property type="project" value="InterPro"/>
</dbReference>
<reference evidence="9 10" key="1">
    <citation type="submission" date="2018-11" db="EMBL/GenBank/DDBJ databases">
        <authorList>
            <consortium name="Pathogen Informatics"/>
        </authorList>
    </citation>
    <scope>NUCLEOTIDE SEQUENCE [LARGE SCALE GENOMIC DNA]</scope>
</reference>
<dbReference type="GO" id="GO:0007155">
    <property type="term" value="P:cell adhesion"/>
    <property type="evidence" value="ECO:0007669"/>
    <property type="project" value="InterPro"/>
</dbReference>
<evidence type="ECO:0000256" key="5">
    <source>
        <dbReference type="ARBA" id="ARBA00022833"/>
    </source>
</evidence>
<keyword evidence="3 7" id="KW-0479">Metal-binding</keyword>
<dbReference type="GO" id="GO:0006508">
    <property type="term" value="P:proteolysis"/>
    <property type="evidence" value="ECO:0007669"/>
    <property type="project" value="UniProtKB-KW"/>
</dbReference>
<dbReference type="GO" id="GO:0004222">
    <property type="term" value="F:metalloendopeptidase activity"/>
    <property type="evidence" value="ECO:0007669"/>
    <property type="project" value="UniProtKB-UniRule"/>
</dbReference>
<dbReference type="InterPro" id="IPR001577">
    <property type="entry name" value="Peptidase_M8"/>
</dbReference>
<evidence type="ECO:0000313" key="9">
    <source>
        <dbReference type="EMBL" id="VDM10706.1"/>
    </source>
</evidence>
<evidence type="ECO:0000256" key="4">
    <source>
        <dbReference type="ARBA" id="ARBA00022801"/>
    </source>
</evidence>
<dbReference type="InParanoid" id="A0A3P7DUR1"/>
<feature type="transmembrane region" description="Helical" evidence="8">
    <location>
        <begin position="130"/>
        <end position="149"/>
    </location>
</feature>
<comment type="cofactor">
    <cofactor evidence="7">
        <name>Zn(2+)</name>
        <dbReference type="ChEBI" id="CHEBI:29105"/>
    </cofactor>
    <text evidence="7">Binds 1 zinc ion per subunit.</text>
</comment>
<keyword evidence="8" id="KW-1133">Transmembrane helix</keyword>
<evidence type="ECO:0000256" key="7">
    <source>
        <dbReference type="RuleBase" id="RU366077"/>
    </source>
</evidence>
<accession>A0A3P7DUR1</accession>
<keyword evidence="4 7" id="KW-0378">Hydrolase</keyword>
<dbReference type="Pfam" id="PF01457">
    <property type="entry name" value="Peptidase_M8"/>
    <property type="match status" value="1"/>
</dbReference>
<evidence type="ECO:0000256" key="3">
    <source>
        <dbReference type="ARBA" id="ARBA00022723"/>
    </source>
</evidence>
<keyword evidence="10" id="KW-1185">Reference proteome</keyword>
<evidence type="ECO:0000256" key="8">
    <source>
        <dbReference type="SAM" id="Phobius"/>
    </source>
</evidence>
<keyword evidence="8" id="KW-0812">Transmembrane</keyword>
<organism evidence="9 10">
    <name type="scientific">Wuchereria bancrofti</name>
    <dbReference type="NCBI Taxonomy" id="6293"/>
    <lineage>
        <taxon>Eukaryota</taxon>
        <taxon>Metazoa</taxon>
        <taxon>Ecdysozoa</taxon>
        <taxon>Nematoda</taxon>
        <taxon>Chromadorea</taxon>
        <taxon>Rhabditida</taxon>
        <taxon>Spirurina</taxon>
        <taxon>Spiruromorpha</taxon>
        <taxon>Filarioidea</taxon>
        <taxon>Onchocercidae</taxon>
        <taxon>Wuchereria</taxon>
    </lineage>
</organism>
<dbReference type="SUPFAM" id="SSF55486">
    <property type="entry name" value="Metalloproteases ('zincins'), catalytic domain"/>
    <property type="match status" value="1"/>
</dbReference>
<dbReference type="Gene3D" id="2.30.34.10">
    <property type="entry name" value="Leishmanolysin domain 4"/>
    <property type="match status" value="1"/>
</dbReference>
<dbReference type="GO" id="GO:0046872">
    <property type="term" value="F:metal ion binding"/>
    <property type="evidence" value="ECO:0007669"/>
    <property type="project" value="UniProtKB-KW"/>
</dbReference>
<protein>
    <recommendedName>
        <fullName evidence="7">Leishmanolysin-like peptidase</fullName>
        <ecNumber evidence="7">3.4.24.-</ecNumber>
    </recommendedName>
</protein>
<dbReference type="Proteomes" id="UP000270924">
    <property type="component" value="Unassembled WGS sequence"/>
</dbReference>
<sequence length="151" mass="17803">MEVYGNQSKCFDLATFWTERKCGRIRTFLQYKAGCYQYECSEGRLNIGLFNESFFYPCYFTGQYIYIRKIINGWLREGVIICPPCEEICHSEHFSVDDKFGYCQETNKDEIPEYVGDVLLDEPCAASTCYSLIFFLFIFLIRFSYNFGYST</sequence>
<dbReference type="EC" id="3.4.24.-" evidence="7"/>
<keyword evidence="6 7" id="KW-0482">Metalloprotease</keyword>
<proteinExistence type="inferred from homology"/>
<evidence type="ECO:0000256" key="1">
    <source>
        <dbReference type="ARBA" id="ARBA00005860"/>
    </source>
</evidence>
<keyword evidence="8" id="KW-0472">Membrane</keyword>
<evidence type="ECO:0000313" key="10">
    <source>
        <dbReference type="Proteomes" id="UP000270924"/>
    </source>
</evidence>
<keyword evidence="5 7" id="KW-0862">Zinc</keyword>
<evidence type="ECO:0000256" key="6">
    <source>
        <dbReference type="ARBA" id="ARBA00023049"/>
    </source>
</evidence>
<name>A0A3P7DUR1_WUCBA</name>
<dbReference type="EMBL" id="UYWW01001578">
    <property type="protein sequence ID" value="VDM10706.1"/>
    <property type="molecule type" value="Genomic_DNA"/>
</dbReference>
<evidence type="ECO:0000256" key="2">
    <source>
        <dbReference type="ARBA" id="ARBA00022670"/>
    </source>
</evidence>
<dbReference type="AlphaFoldDB" id="A0A3P7DUR1"/>
<keyword evidence="2 7" id="KW-0645">Protease</keyword>
<dbReference type="OrthoDB" id="5847784at2759"/>
<gene>
    <name evidence="9" type="ORF">WBA_LOCUS4092</name>
</gene>
<comment type="similarity">
    <text evidence="1 7">Belongs to the peptidase M8 family.</text>
</comment>